<evidence type="ECO:0000256" key="9">
    <source>
        <dbReference type="ARBA" id="ARBA00044632"/>
    </source>
</evidence>
<sequence>MKTIELGPDQPFDLNLTLSCGQAFRWEKTADGWWQGVVDRRAVRIRQERDRLTFEGANEGFVRDYFRLDQDLLAILASIDRDPAISAAISECCGLRLVGQPAWECLVSYICATNTNIPAVKRRIALMAGRYGRPIDGPFGTAYTFPDPETLAGVSSADLRDCKLGYRADYAREAAVFTSENPDWAKRVADLPFEEARQALMQFRGIGPKAADCVLLFAFGFFEAFPVDVWIHRIVAETYLPDLAGRKCTPAEYERIRRFSRDYFGGYAGYAQEYLYCARGPASRAQ</sequence>
<keyword evidence="8" id="KW-0326">Glycosidase</keyword>
<dbReference type="PANTHER" id="PTHR10242">
    <property type="entry name" value="8-OXOGUANINE DNA GLYCOSYLASE"/>
    <property type="match status" value="1"/>
</dbReference>
<evidence type="ECO:0000256" key="6">
    <source>
        <dbReference type="ARBA" id="ARBA00023239"/>
    </source>
</evidence>
<evidence type="ECO:0000256" key="4">
    <source>
        <dbReference type="ARBA" id="ARBA00022801"/>
    </source>
</evidence>
<gene>
    <name evidence="11" type="ORF">FGW20_04720</name>
</gene>
<proteinExistence type="inferred from homology"/>
<evidence type="ECO:0000256" key="5">
    <source>
        <dbReference type="ARBA" id="ARBA00023204"/>
    </source>
</evidence>
<keyword evidence="7" id="KW-0511">Multifunctional enzyme</keyword>
<dbReference type="EMBL" id="VCYI01000004">
    <property type="protein sequence ID" value="MDN7012354.1"/>
    <property type="molecule type" value="Genomic_DNA"/>
</dbReference>
<dbReference type="SUPFAM" id="SSF55945">
    <property type="entry name" value="TATA-box binding protein-like"/>
    <property type="match status" value="1"/>
</dbReference>
<evidence type="ECO:0000256" key="3">
    <source>
        <dbReference type="ARBA" id="ARBA00022763"/>
    </source>
</evidence>
<dbReference type="InterPro" id="IPR023170">
    <property type="entry name" value="HhH_base_excis_C"/>
</dbReference>
<name>A0ABT8LZZ4_9EURY</name>
<keyword evidence="12" id="KW-1185">Reference proteome</keyword>
<reference evidence="11" key="1">
    <citation type="submission" date="2019-05" db="EMBL/GenBank/DDBJ databases">
        <title>Isolation and characterization of methanogens from the cold seep sediment at Four-Way Closure Ridge.</title>
        <authorList>
            <person name="You Y.-T."/>
            <person name="Chen S.-C."/>
            <person name="Zhang W.-L."/>
            <person name="Lai M.-C."/>
        </authorList>
    </citation>
    <scope>NUCLEOTIDE SEQUENCE</scope>
    <source>
        <strain evidence="11">FWC-SCC3</strain>
    </source>
</reference>
<keyword evidence="4" id="KW-0378">Hydrolase</keyword>
<dbReference type="SUPFAM" id="SSF48150">
    <property type="entry name" value="DNA-glycosylase"/>
    <property type="match status" value="1"/>
</dbReference>
<organism evidence="11 12">
    <name type="scientific">Methanoculleus methanifontis</name>
    <dbReference type="NCBI Taxonomy" id="2584086"/>
    <lineage>
        <taxon>Archaea</taxon>
        <taxon>Methanobacteriati</taxon>
        <taxon>Methanobacteriota</taxon>
        <taxon>Stenosarchaea group</taxon>
        <taxon>Methanomicrobia</taxon>
        <taxon>Methanomicrobiales</taxon>
        <taxon>Methanomicrobiaceae</taxon>
        <taxon>Methanoculleus</taxon>
    </lineage>
</organism>
<keyword evidence="3" id="KW-0227">DNA damage</keyword>
<dbReference type="Pfam" id="PF00730">
    <property type="entry name" value="HhH-GPD"/>
    <property type="match status" value="1"/>
</dbReference>
<dbReference type="Gene3D" id="1.10.340.30">
    <property type="entry name" value="Hypothetical protein, domain 2"/>
    <property type="match status" value="1"/>
</dbReference>
<evidence type="ECO:0000256" key="1">
    <source>
        <dbReference type="ARBA" id="ARBA00010679"/>
    </source>
</evidence>
<dbReference type="InterPro" id="IPR003265">
    <property type="entry name" value="HhH-GPD_domain"/>
</dbReference>
<dbReference type="EC" id="4.2.99.18" evidence="2"/>
<dbReference type="Proteomes" id="UP001168423">
    <property type="component" value="Unassembled WGS sequence"/>
</dbReference>
<comment type="catalytic activity">
    <reaction evidence="9">
        <text>2'-deoxyribonucleotide-(2'-deoxyribose 5'-phosphate)-2'-deoxyribonucleotide-DNA = a 3'-end 2'-deoxyribonucleotide-(2,3-dehydro-2,3-deoxyribose 5'-phosphate)-DNA + a 5'-end 5'-phospho-2'-deoxyribonucleoside-DNA + H(+)</text>
        <dbReference type="Rhea" id="RHEA:66592"/>
        <dbReference type="Rhea" id="RHEA-COMP:13180"/>
        <dbReference type="Rhea" id="RHEA-COMP:16897"/>
        <dbReference type="Rhea" id="RHEA-COMP:17067"/>
        <dbReference type="ChEBI" id="CHEBI:15378"/>
        <dbReference type="ChEBI" id="CHEBI:136412"/>
        <dbReference type="ChEBI" id="CHEBI:157695"/>
        <dbReference type="ChEBI" id="CHEBI:167181"/>
        <dbReference type="EC" id="4.2.99.18"/>
    </reaction>
</comment>
<accession>A0ABT8LZZ4</accession>
<dbReference type="Pfam" id="PF07934">
    <property type="entry name" value="OGG_N"/>
    <property type="match status" value="1"/>
</dbReference>
<dbReference type="SMART" id="SM00478">
    <property type="entry name" value="ENDO3c"/>
    <property type="match status" value="1"/>
</dbReference>
<keyword evidence="6" id="KW-0456">Lyase</keyword>
<dbReference type="InterPro" id="IPR052054">
    <property type="entry name" value="Oxidative_DNA_repair_enzyme"/>
</dbReference>
<evidence type="ECO:0000256" key="2">
    <source>
        <dbReference type="ARBA" id="ARBA00012720"/>
    </source>
</evidence>
<dbReference type="Gene3D" id="1.10.1670.10">
    <property type="entry name" value="Helix-hairpin-Helix base-excision DNA repair enzymes (C-terminal)"/>
    <property type="match status" value="1"/>
</dbReference>
<comment type="caution">
    <text evidence="11">The sequence shown here is derived from an EMBL/GenBank/DDBJ whole genome shotgun (WGS) entry which is preliminary data.</text>
</comment>
<evidence type="ECO:0000313" key="12">
    <source>
        <dbReference type="Proteomes" id="UP001168423"/>
    </source>
</evidence>
<evidence type="ECO:0000256" key="8">
    <source>
        <dbReference type="ARBA" id="ARBA00023295"/>
    </source>
</evidence>
<keyword evidence="5" id="KW-0234">DNA repair</keyword>
<protein>
    <recommendedName>
        <fullName evidence="2">DNA-(apurinic or apyrimidinic site) lyase</fullName>
        <ecNumber evidence="2">4.2.99.18</ecNumber>
    </recommendedName>
</protein>
<comment type="similarity">
    <text evidence="1">Belongs to the type-1 OGG1 family.</text>
</comment>
<evidence type="ECO:0000256" key="7">
    <source>
        <dbReference type="ARBA" id="ARBA00023268"/>
    </source>
</evidence>
<dbReference type="Gene3D" id="3.30.310.260">
    <property type="match status" value="1"/>
</dbReference>
<dbReference type="RefSeq" id="WP_301676943.1">
    <property type="nucleotide sequence ID" value="NZ_VCYI01000004.1"/>
</dbReference>
<dbReference type="InterPro" id="IPR011257">
    <property type="entry name" value="DNA_glycosylase"/>
</dbReference>
<evidence type="ECO:0000313" key="11">
    <source>
        <dbReference type="EMBL" id="MDN7012354.1"/>
    </source>
</evidence>
<dbReference type="CDD" id="cd00056">
    <property type="entry name" value="ENDO3c"/>
    <property type="match status" value="1"/>
</dbReference>
<evidence type="ECO:0000259" key="10">
    <source>
        <dbReference type="SMART" id="SM00478"/>
    </source>
</evidence>
<dbReference type="InterPro" id="IPR012904">
    <property type="entry name" value="OGG_N"/>
</dbReference>
<dbReference type="PANTHER" id="PTHR10242:SF2">
    <property type="entry name" value="N-GLYCOSYLASE_DNA LYASE"/>
    <property type="match status" value="1"/>
</dbReference>
<feature type="domain" description="HhH-GPD" evidence="10">
    <location>
        <begin position="111"/>
        <end position="280"/>
    </location>
</feature>